<dbReference type="EMBL" id="BDDD01001978">
    <property type="protein sequence ID" value="GAV79455.1"/>
    <property type="molecule type" value="Genomic_DNA"/>
</dbReference>
<accession>A0A1Q3CGW1</accession>
<reference evidence="2" key="1">
    <citation type="submission" date="2016-04" db="EMBL/GenBank/DDBJ databases">
        <title>Cephalotus genome sequencing.</title>
        <authorList>
            <person name="Fukushima K."/>
            <person name="Hasebe M."/>
            <person name="Fang X."/>
        </authorList>
    </citation>
    <scope>NUCLEOTIDE SEQUENCE [LARGE SCALE GENOMIC DNA]</scope>
    <source>
        <strain evidence="2">cv. St1</strain>
    </source>
</reference>
<name>A0A1Q3CGW1_CEPFO</name>
<organism evidence="1 2">
    <name type="scientific">Cephalotus follicularis</name>
    <name type="common">Albany pitcher plant</name>
    <dbReference type="NCBI Taxonomy" id="3775"/>
    <lineage>
        <taxon>Eukaryota</taxon>
        <taxon>Viridiplantae</taxon>
        <taxon>Streptophyta</taxon>
        <taxon>Embryophyta</taxon>
        <taxon>Tracheophyta</taxon>
        <taxon>Spermatophyta</taxon>
        <taxon>Magnoliopsida</taxon>
        <taxon>eudicotyledons</taxon>
        <taxon>Gunneridae</taxon>
        <taxon>Pentapetalae</taxon>
        <taxon>rosids</taxon>
        <taxon>fabids</taxon>
        <taxon>Oxalidales</taxon>
        <taxon>Cephalotaceae</taxon>
        <taxon>Cephalotus</taxon>
    </lineage>
</organism>
<sequence>MTAEEIAAIKDFFSTVKDSSNDIKQLKEQMAVVVLEALNNITIRDSSTSTSHPPGPVIGINCPHRYLTPLPQESGPIFFWMAATLLLDGCAREWYQWMKHKGLIYDWQGFVININFRFGPSAYEHFNAKLMKINQS</sequence>
<dbReference type="InParanoid" id="A0A1Q3CGW1"/>
<comment type="caution">
    <text evidence="1">The sequence shown here is derived from an EMBL/GenBank/DDBJ whole genome shotgun (WGS) entry which is preliminary data.</text>
</comment>
<keyword evidence="2" id="KW-1185">Reference proteome</keyword>
<evidence type="ECO:0000313" key="1">
    <source>
        <dbReference type="EMBL" id="GAV79455.1"/>
    </source>
</evidence>
<evidence type="ECO:0008006" key="3">
    <source>
        <dbReference type="Google" id="ProtNLM"/>
    </source>
</evidence>
<gene>
    <name evidence="1" type="ORF">CFOL_v3_22920</name>
</gene>
<protein>
    <recommendedName>
        <fullName evidence="3">Retrotransposon gag domain-containing protein</fullName>
    </recommendedName>
</protein>
<evidence type="ECO:0000313" key="2">
    <source>
        <dbReference type="Proteomes" id="UP000187406"/>
    </source>
</evidence>
<dbReference type="Proteomes" id="UP000187406">
    <property type="component" value="Unassembled WGS sequence"/>
</dbReference>
<proteinExistence type="predicted"/>
<dbReference type="AlphaFoldDB" id="A0A1Q3CGW1"/>